<dbReference type="EMBL" id="RCHT01000005">
    <property type="protein sequence ID" value="RLL12765.1"/>
    <property type="molecule type" value="Genomic_DNA"/>
</dbReference>
<protein>
    <submittedName>
        <fullName evidence="2">SIS domain-containing protein</fullName>
    </submittedName>
</protein>
<accession>A0A498CNV6</accession>
<dbReference type="GO" id="GO:0097367">
    <property type="term" value="F:carbohydrate derivative binding"/>
    <property type="evidence" value="ECO:0007669"/>
    <property type="project" value="InterPro"/>
</dbReference>
<proteinExistence type="predicted"/>
<dbReference type="GO" id="GO:1901135">
    <property type="term" value="P:carbohydrate derivative metabolic process"/>
    <property type="evidence" value="ECO:0007669"/>
    <property type="project" value="InterPro"/>
</dbReference>
<dbReference type="PANTHER" id="PTHR10937:SF4">
    <property type="entry name" value="GLUCOSAMINE-6-PHOSPHATE DEAMINASE"/>
    <property type="match status" value="1"/>
</dbReference>
<dbReference type="AlphaFoldDB" id="A0A498CNV6"/>
<evidence type="ECO:0000259" key="1">
    <source>
        <dbReference type="PROSITE" id="PS51464"/>
    </source>
</evidence>
<comment type="caution">
    <text evidence="2">The sequence shown here is derived from an EMBL/GenBank/DDBJ whole genome shotgun (WGS) entry which is preliminary data.</text>
</comment>
<dbReference type="InterPro" id="IPR046348">
    <property type="entry name" value="SIS_dom_sf"/>
</dbReference>
<gene>
    <name evidence="2" type="ORF">D4A47_04975</name>
</gene>
<evidence type="ECO:0000313" key="3">
    <source>
        <dbReference type="Proteomes" id="UP000276301"/>
    </source>
</evidence>
<reference evidence="2 3" key="1">
    <citation type="submission" date="2018-10" db="EMBL/GenBank/DDBJ databases">
        <title>Anaerotruncus faecis sp. nov., isolated from human feces.</title>
        <authorList>
            <person name="Wang Y.-J."/>
        </authorList>
    </citation>
    <scope>NUCLEOTIDE SEQUENCE [LARGE SCALE GENOMIC DNA]</scope>
    <source>
        <strain evidence="2 3">22A2-44</strain>
    </source>
</reference>
<dbReference type="PANTHER" id="PTHR10937">
    <property type="entry name" value="GLUCOSAMINE--FRUCTOSE-6-PHOSPHATE AMINOTRANSFERASE, ISOMERIZING"/>
    <property type="match status" value="1"/>
</dbReference>
<dbReference type="Proteomes" id="UP000276301">
    <property type="component" value="Unassembled WGS sequence"/>
</dbReference>
<dbReference type="InterPro" id="IPR001347">
    <property type="entry name" value="SIS_dom"/>
</dbReference>
<feature type="domain" description="SIS" evidence="1">
    <location>
        <begin position="30"/>
        <end position="181"/>
    </location>
</feature>
<name>A0A498CNV6_9FIRM</name>
<organism evidence="2 3">
    <name type="scientific">Anaerotruncus massiliensis</name>
    <name type="common">ex Liu et al. 2021</name>
    <dbReference type="NCBI Taxonomy" id="2321404"/>
    <lineage>
        <taxon>Bacteria</taxon>
        <taxon>Bacillati</taxon>
        <taxon>Bacillota</taxon>
        <taxon>Clostridia</taxon>
        <taxon>Eubacteriales</taxon>
        <taxon>Oscillospiraceae</taxon>
        <taxon>Anaerotruncus</taxon>
    </lineage>
</organism>
<dbReference type="PROSITE" id="PS51464">
    <property type="entry name" value="SIS"/>
    <property type="match status" value="1"/>
</dbReference>
<dbReference type="SUPFAM" id="SSF53697">
    <property type="entry name" value="SIS domain"/>
    <property type="match status" value="1"/>
</dbReference>
<keyword evidence="3" id="KW-1185">Reference proteome</keyword>
<evidence type="ECO:0000313" key="2">
    <source>
        <dbReference type="EMBL" id="RLL12765.1"/>
    </source>
</evidence>
<dbReference type="Gene3D" id="3.40.50.10490">
    <property type="entry name" value="Glucose-6-phosphate isomerase like protein, domain 1"/>
    <property type="match status" value="2"/>
</dbReference>
<dbReference type="Pfam" id="PF01380">
    <property type="entry name" value="SIS"/>
    <property type="match status" value="1"/>
</dbReference>
<sequence>MMFTIEQEIFSQDRALGRTARYLQEYAGGIRAALREDRPEKLVFLGCGSSYMLAAGAAHLFSVRGGTQAVALAGGEVMLAPGRYAGLFEGALVLPLSRSGETSEVLLALERMKQRARFRTLGITMKADSSLRGRTDLLLELPWAFDESVCQTRTVTNLYAALLELFTVYSGDESLRESLGRAVEGQGAWISGHSGDCRRIASVGWDNVTVLADGELCGIAKEGALAFTEVCMLRGEYFRLLDYRHGPIVVADGKKLVIAAMGPWEESYQKQMVADIRKRGAAVAALGAQEENIWGADFYFPVRGIADYAAWGLPFIALCQMIAFYKAVERGHNPDMPDGLDPYISLD</sequence>